<dbReference type="Proteomes" id="UP000054805">
    <property type="component" value="Unassembled WGS sequence"/>
</dbReference>
<dbReference type="AlphaFoldDB" id="A0A0V1F0K0"/>
<comment type="caution">
    <text evidence="2">The sequence shown here is derived from an EMBL/GenBank/DDBJ whole genome shotgun (WGS) entry which is preliminary data.</text>
</comment>
<feature type="region of interest" description="Disordered" evidence="1">
    <location>
        <begin position="126"/>
        <end position="147"/>
    </location>
</feature>
<dbReference type="EMBL" id="JYDR01000001">
    <property type="protein sequence ID" value="KRY79480.1"/>
    <property type="molecule type" value="Genomic_DNA"/>
</dbReference>
<protein>
    <submittedName>
        <fullName evidence="2">Uncharacterized protein</fullName>
    </submittedName>
</protein>
<feature type="region of interest" description="Disordered" evidence="1">
    <location>
        <begin position="57"/>
        <end position="96"/>
    </location>
</feature>
<evidence type="ECO:0000313" key="4">
    <source>
        <dbReference type="EMBL" id="KRZ43127.1"/>
    </source>
</evidence>
<evidence type="ECO:0000313" key="5">
    <source>
        <dbReference type="Proteomes" id="UP000054632"/>
    </source>
</evidence>
<gene>
    <name evidence="2" type="ORF">T4A_414</name>
    <name evidence="3" type="ORF">T4B_11414</name>
    <name evidence="4" type="ORF">T4C_12359</name>
</gene>
<evidence type="ECO:0000313" key="3">
    <source>
        <dbReference type="EMBL" id="KRZ20316.1"/>
    </source>
</evidence>
<feature type="compositionally biased region" description="Low complexity" evidence="1">
    <location>
        <begin position="82"/>
        <end position="91"/>
    </location>
</feature>
<reference evidence="5 6" key="1">
    <citation type="submission" date="2015-01" db="EMBL/GenBank/DDBJ databases">
        <title>Evolution of Trichinella species and genotypes.</title>
        <authorList>
            <person name="Korhonen P.K."/>
            <person name="Edoardo P."/>
            <person name="Giuseppe L.R."/>
            <person name="Gasser R.B."/>
        </authorList>
    </citation>
    <scope>NUCLEOTIDE SEQUENCE [LARGE SCALE GENOMIC DNA]</scope>
    <source>
        <strain evidence="2">ISS13</strain>
        <strain evidence="4">ISS176</strain>
        <strain evidence="3">ISS588</strain>
    </source>
</reference>
<sequence>MWSINACSKRTLRTRSAASNARSSILPTLLRTKATERTSRRRIVDALRRSNRHCSNLSSSTFENVPRHRRPATATLKKCTRSPPSAGSNGAPSPPALTRLIRQLNSSIESNRLELATRAYASIHELAKSRSSQQGGTEPADCQSTTHEHVAHVAQPAQRAGLQRADARFTEIQILHVGEMPESAGFDPSYADVAEPDVLGLTKAGERILSQQFQTTVTDGQLIRTFGHVSERVRLDGQRTDVGDADLVTHSQTGECIRSDHQFSTTVDEYLADVFNTSERVQRGVVGRRVGTRAHDHRVGTDTISWTTCRRDHIRRKACLKRDHQQHQQQHPLIKIHRPQTSISNHYIE</sequence>
<organism evidence="2 5">
    <name type="scientific">Trichinella pseudospiralis</name>
    <name type="common">Parasitic roundworm</name>
    <dbReference type="NCBI Taxonomy" id="6337"/>
    <lineage>
        <taxon>Eukaryota</taxon>
        <taxon>Metazoa</taxon>
        <taxon>Ecdysozoa</taxon>
        <taxon>Nematoda</taxon>
        <taxon>Enoplea</taxon>
        <taxon>Dorylaimia</taxon>
        <taxon>Trichinellida</taxon>
        <taxon>Trichinellidae</taxon>
        <taxon>Trichinella</taxon>
    </lineage>
</organism>
<accession>A0A0V1F0K0</accession>
<dbReference type="EMBL" id="JYDS01000244">
    <property type="protein sequence ID" value="KRZ20316.1"/>
    <property type="molecule type" value="Genomic_DNA"/>
</dbReference>
<keyword evidence="6" id="KW-1185">Reference proteome</keyword>
<evidence type="ECO:0000313" key="2">
    <source>
        <dbReference type="EMBL" id="KRY79480.1"/>
    </source>
</evidence>
<dbReference type="EMBL" id="JYDV01000011">
    <property type="protein sequence ID" value="KRZ43127.1"/>
    <property type="molecule type" value="Genomic_DNA"/>
</dbReference>
<name>A0A0V1F0K0_TRIPS</name>
<dbReference type="Proteomes" id="UP000054632">
    <property type="component" value="Unassembled WGS sequence"/>
</dbReference>
<dbReference type="Proteomes" id="UP000054826">
    <property type="component" value="Unassembled WGS sequence"/>
</dbReference>
<evidence type="ECO:0000256" key="1">
    <source>
        <dbReference type="SAM" id="MobiDB-lite"/>
    </source>
</evidence>
<proteinExistence type="predicted"/>
<evidence type="ECO:0000313" key="6">
    <source>
        <dbReference type="Proteomes" id="UP000054805"/>
    </source>
</evidence>